<dbReference type="EMBL" id="LT855380">
    <property type="protein sequence ID" value="SMS12934.1"/>
    <property type="molecule type" value="Genomic_DNA"/>
</dbReference>
<dbReference type="Proteomes" id="UP000196842">
    <property type="component" value="Chromosome I"/>
</dbReference>
<reference evidence="1 2" key="1">
    <citation type="submission" date="2017-05" db="EMBL/GenBank/DDBJ databases">
        <authorList>
            <person name="Song R."/>
            <person name="Chenine A.L."/>
            <person name="Ruprecht R.M."/>
        </authorList>
    </citation>
    <scope>NUCLEOTIDE SEQUENCE [LARGE SCALE GENOMIC DNA]</scope>
    <source>
        <strain evidence="1 2">CFBP 1590</strain>
    </source>
</reference>
<proteinExistence type="predicted"/>
<gene>
    <name evidence="1" type="ORF">CFBP1590__5348</name>
</gene>
<evidence type="ECO:0000313" key="1">
    <source>
        <dbReference type="EMBL" id="SMS12934.1"/>
    </source>
</evidence>
<organism evidence="1 2">
    <name type="scientific">Pseudomonas viridiflava</name>
    <name type="common">Phytomonas viridiflava</name>
    <dbReference type="NCBI Taxonomy" id="33069"/>
    <lineage>
        <taxon>Bacteria</taxon>
        <taxon>Pseudomonadati</taxon>
        <taxon>Pseudomonadota</taxon>
        <taxon>Gammaproteobacteria</taxon>
        <taxon>Pseudomonadales</taxon>
        <taxon>Pseudomonadaceae</taxon>
        <taxon>Pseudomonas</taxon>
    </lineage>
</organism>
<sequence length="82" mass="9539">MHANAEHWHDQYRAMIVPMLCVGMPPRTLRVRSGMWRRCVPKLQRYPRHALGLLNPQSVPFVTRSVTGGMPTRSDGHDQYRE</sequence>
<name>A0A1Y6JSX2_PSEVI</name>
<protein>
    <submittedName>
        <fullName evidence="1">Uncharacterized protein</fullName>
    </submittedName>
</protein>
<evidence type="ECO:0000313" key="2">
    <source>
        <dbReference type="Proteomes" id="UP000196842"/>
    </source>
</evidence>
<dbReference type="AlphaFoldDB" id="A0A1Y6JSX2"/>
<dbReference type="KEGG" id="pvd:CFBP1590__5348"/>
<accession>A0A1Y6JSX2</accession>